<keyword evidence="2" id="KW-1185">Reference proteome</keyword>
<protein>
    <submittedName>
        <fullName evidence="1">Uncharacterized protein</fullName>
    </submittedName>
</protein>
<proteinExistence type="predicted"/>
<reference evidence="1 2" key="1">
    <citation type="submission" date="2019-03" db="EMBL/GenBank/DDBJ databases">
        <title>First draft genome of Liparis tanakae, snailfish: a comprehensive survey of snailfish specific genes.</title>
        <authorList>
            <person name="Kim W."/>
            <person name="Song I."/>
            <person name="Jeong J.-H."/>
            <person name="Kim D."/>
            <person name="Kim S."/>
            <person name="Ryu S."/>
            <person name="Song J.Y."/>
            <person name="Lee S.K."/>
        </authorList>
    </citation>
    <scope>NUCLEOTIDE SEQUENCE [LARGE SCALE GENOMIC DNA]</scope>
    <source>
        <tissue evidence="1">Muscle</tissue>
    </source>
</reference>
<gene>
    <name evidence="1" type="ORF">EYF80_063291</name>
</gene>
<sequence length="86" mass="8723">MRKSHVCFWTIVLPVPNGATGDRPLPLIAPHVRTDTGASLRSPGTRLTSPAVVVALLAVDAALGVGDRCRVTSAMAGGCGAASWSG</sequence>
<organism evidence="1 2">
    <name type="scientific">Liparis tanakae</name>
    <name type="common">Tanaka's snailfish</name>
    <dbReference type="NCBI Taxonomy" id="230148"/>
    <lineage>
        <taxon>Eukaryota</taxon>
        <taxon>Metazoa</taxon>
        <taxon>Chordata</taxon>
        <taxon>Craniata</taxon>
        <taxon>Vertebrata</taxon>
        <taxon>Euteleostomi</taxon>
        <taxon>Actinopterygii</taxon>
        <taxon>Neopterygii</taxon>
        <taxon>Teleostei</taxon>
        <taxon>Neoteleostei</taxon>
        <taxon>Acanthomorphata</taxon>
        <taxon>Eupercaria</taxon>
        <taxon>Perciformes</taxon>
        <taxon>Cottioidei</taxon>
        <taxon>Cottales</taxon>
        <taxon>Liparidae</taxon>
        <taxon>Liparis</taxon>
    </lineage>
</organism>
<accession>A0A4Z2ECX6</accession>
<evidence type="ECO:0000313" key="1">
    <source>
        <dbReference type="EMBL" id="TNN26573.1"/>
    </source>
</evidence>
<dbReference type="EMBL" id="SRLO01009950">
    <property type="protein sequence ID" value="TNN26573.1"/>
    <property type="molecule type" value="Genomic_DNA"/>
</dbReference>
<dbReference type="AlphaFoldDB" id="A0A4Z2ECX6"/>
<comment type="caution">
    <text evidence="1">The sequence shown here is derived from an EMBL/GenBank/DDBJ whole genome shotgun (WGS) entry which is preliminary data.</text>
</comment>
<dbReference type="Proteomes" id="UP000314294">
    <property type="component" value="Unassembled WGS sequence"/>
</dbReference>
<name>A0A4Z2ECX6_9TELE</name>
<evidence type="ECO:0000313" key="2">
    <source>
        <dbReference type="Proteomes" id="UP000314294"/>
    </source>
</evidence>